<dbReference type="Pfam" id="PF00650">
    <property type="entry name" value="CRAL_TRIO"/>
    <property type="match status" value="1"/>
</dbReference>
<keyword evidence="2" id="KW-1185">Reference proteome</keyword>
<sequence length="313" mass="36433">MTDLPRQPYVCKLSATMQEKAKRELNEDPSTRNAKIDELRARFKKERPEIKLPPEDAFLVRFLRCKKFDVDRAFKMLVHYYEVRRKYPELYSNYRPSAYRQIYEQEIEAMLPAKDKSGRAVIVFSISKWDPDRYDPDLITAAILIVMEKIIEDEEVQVNGVVFVGDYEGLTMRHILKMGPAQAKKQMDCMMYCNPMRFKAIHIIRQPQILDILLSMFKPLMSAKLLKRYHFHGEEYGTLHEHVPSSILPPDFGGQFMDFDWMEWHNDLMKCDAEFEYRNQFGIPEANDILGGATQGVDAVGGIAGSFKKISVD</sequence>
<organism evidence="2 3">
    <name type="scientific">Saccoglossus kowalevskii</name>
    <name type="common">Acorn worm</name>
    <dbReference type="NCBI Taxonomy" id="10224"/>
    <lineage>
        <taxon>Eukaryota</taxon>
        <taxon>Metazoa</taxon>
        <taxon>Hemichordata</taxon>
        <taxon>Enteropneusta</taxon>
        <taxon>Harrimaniidae</taxon>
        <taxon>Saccoglossus</taxon>
    </lineage>
</organism>
<reference evidence="3" key="1">
    <citation type="submission" date="2025-08" db="UniProtKB">
        <authorList>
            <consortium name="RefSeq"/>
        </authorList>
    </citation>
    <scope>IDENTIFICATION</scope>
    <source>
        <tissue evidence="3">Testes</tissue>
    </source>
</reference>
<name>A0ABM0GY58_SACKO</name>
<evidence type="ECO:0000313" key="3">
    <source>
        <dbReference type="RefSeq" id="XP_002739961.1"/>
    </source>
</evidence>
<proteinExistence type="predicted"/>
<dbReference type="Gene3D" id="1.10.8.20">
    <property type="entry name" value="N-terminal domain of phosphatidylinositol transfer protein sec14p"/>
    <property type="match status" value="1"/>
</dbReference>
<dbReference type="Gene3D" id="1.20.5.1200">
    <property type="entry name" value="Alpha-tocopherol transfer"/>
    <property type="match status" value="1"/>
</dbReference>
<dbReference type="PRINTS" id="PR00180">
    <property type="entry name" value="CRETINALDHBP"/>
</dbReference>
<dbReference type="InterPro" id="IPR036273">
    <property type="entry name" value="CRAL/TRIO_N_dom_sf"/>
</dbReference>
<dbReference type="SUPFAM" id="SSF52087">
    <property type="entry name" value="CRAL/TRIO domain"/>
    <property type="match status" value="1"/>
</dbReference>
<protein>
    <submittedName>
        <fullName evidence="3">Alpha-tocopherol transfer protein-like</fullName>
    </submittedName>
</protein>
<evidence type="ECO:0000259" key="1">
    <source>
        <dbReference type="PROSITE" id="PS50191"/>
    </source>
</evidence>
<dbReference type="InterPro" id="IPR036865">
    <property type="entry name" value="CRAL-TRIO_dom_sf"/>
</dbReference>
<gene>
    <name evidence="3" type="primary">LOC100373235</name>
</gene>
<dbReference type="InterPro" id="IPR011074">
    <property type="entry name" value="CRAL/TRIO_N_dom"/>
</dbReference>
<evidence type="ECO:0000313" key="2">
    <source>
        <dbReference type="Proteomes" id="UP000694865"/>
    </source>
</evidence>
<dbReference type="RefSeq" id="XP_002739961.1">
    <property type="nucleotide sequence ID" value="XM_002739915.2"/>
</dbReference>
<dbReference type="CDD" id="cd00170">
    <property type="entry name" value="SEC14"/>
    <property type="match status" value="1"/>
</dbReference>
<dbReference type="SMART" id="SM00516">
    <property type="entry name" value="SEC14"/>
    <property type="match status" value="1"/>
</dbReference>
<accession>A0ABM0GY58</accession>
<dbReference type="InterPro" id="IPR001251">
    <property type="entry name" value="CRAL-TRIO_dom"/>
</dbReference>
<dbReference type="Pfam" id="PF03765">
    <property type="entry name" value="CRAL_TRIO_N"/>
    <property type="match status" value="1"/>
</dbReference>
<dbReference type="Gene3D" id="3.40.525.10">
    <property type="entry name" value="CRAL-TRIO lipid binding domain"/>
    <property type="match status" value="1"/>
</dbReference>
<feature type="domain" description="CRAL-TRIO" evidence="1">
    <location>
        <begin position="95"/>
        <end position="260"/>
    </location>
</feature>
<dbReference type="PROSITE" id="PS50191">
    <property type="entry name" value="CRAL_TRIO"/>
    <property type="match status" value="1"/>
</dbReference>
<dbReference type="SUPFAM" id="SSF46938">
    <property type="entry name" value="CRAL/TRIO N-terminal domain"/>
    <property type="match status" value="1"/>
</dbReference>
<dbReference type="GeneID" id="100373235"/>
<dbReference type="SMART" id="SM01100">
    <property type="entry name" value="CRAL_TRIO_N"/>
    <property type="match status" value="1"/>
</dbReference>
<dbReference type="PANTHER" id="PTHR10174">
    <property type="entry name" value="ALPHA-TOCOPHEROL TRANSFER PROTEIN-RELATED"/>
    <property type="match status" value="1"/>
</dbReference>
<dbReference type="Proteomes" id="UP000694865">
    <property type="component" value="Unplaced"/>
</dbReference>
<dbReference type="PANTHER" id="PTHR10174:SF130">
    <property type="entry name" value="ALPHA-TOCOPHEROL TRANSFER PROTEIN-LIKE"/>
    <property type="match status" value="1"/>
</dbReference>